<dbReference type="PaxDb" id="65489-OBART06G24880.3"/>
<dbReference type="PANTHER" id="PTHR47846:SF1">
    <property type="entry name" value="OS06G0681300 PROTEIN"/>
    <property type="match status" value="1"/>
</dbReference>
<evidence type="ECO:0000313" key="2">
    <source>
        <dbReference type="EnsemblPlants" id="OBART06G24880.3"/>
    </source>
</evidence>
<evidence type="ECO:0000259" key="1">
    <source>
        <dbReference type="PROSITE" id="PS50108"/>
    </source>
</evidence>
<organism evidence="2">
    <name type="scientific">Oryza barthii</name>
    <dbReference type="NCBI Taxonomy" id="65489"/>
    <lineage>
        <taxon>Eukaryota</taxon>
        <taxon>Viridiplantae</taxon>
        <taxon>Streptophyta</taxon>
        <taxon>Embryophyta</taxon>
        <taxon>Tracheophyta</taxon>
        <taxon>Spermatophyta</taxon>
        <taxon>Magnoliopsida</taxon>
        <taxon>Liliopsida</taxon>
        <taxon>Poales</taxon>
        <taxon>Poaceae</taxon>
        <taxon>BOP clade</taxon>
        <taxon>Oryzoideae</taxon>
        <taxon>Oryzeae</taxon>
        <taxon>Oryzinae</taxon>
        <taxon>Oryza</taxon>
    </lineage>
</organism>
<dbReference type="InterPro" id="IPR000095">
    <property type="entry name" value="CRIB_dom"/>
</dbReference>
<evidence type="ECO:0000313" key="3">
    <source>
        <dbReference type="Proteomes" id="UP000026960"/>
    </source>
</evidence>
<proteinExistence type="predicted"/>
<dbReference type="CDD" id="cd00132">
    <property type="entry name" value="CRIB"/>
    <property type="match status" value="1"/>
</dbReference>
<name>A0A0D3GJZ0_9ORYZ</name>
<sequence length="249" mass="26885">MASVLRLAVPPPRSPPCPRVLPATSGARRCGGLKLVQILCEELRGDSRASGVSKEAKKELNSVIILVAWEIWKHRNDCIFNNATPSTAAVLDALARESLLLCTAGARALHELLARVFLCEALCCTSPMEIKMKGIFKGLKIISQIFALQKQHEMEIGCPTDVRHVSHIGVGTNFDKPPRATLPTEICTDKSGQEAAACCHDIPRGPKNPRRKKAARASSASSFLSRSRSSSFVTACGDFSELRGGLRVA</sequence>
<dbReference type="Proteomes" id="UP000026960">
    <property type="component" value="Chromosome 6"/>
</dbReference>
<accession>A0A0D3GJZ0</accession>
<dbReference type="EnsemblPlants" id="OBART06G24880.3">
    <property type="protein sequence ID" value="OBART06G24880.3"/>
    <property type="gene ID" value="OBART06G24880"/>
</dbReference>
<dbReference type="PROSITE" id="PS50108">
    <property type="entry name" value="CRIB"/>
    <property type="match status" value="1"/>
</dbReference>
<reference evidence="2" key="2">
    <citation type="submission" date="2015-03" db="UniProtKB">
        <authorList>
            <consortium name="EnsemblPlants"/>
        </authorList>
    </citation>
    <scope>IDENTIFICATION</scope>
</reference>
<feature type="domain" description="CRIB" evidence="1">
    <location>
        <begin position="156"/>
        <end position="169"/>
    </location>
</feature>
<dbReference type="STRING" id="65489.A0A0D3GJZ0"/>
<protein>
    <recommendedName>
        <fullName evidence="1">CRIB domain-containing protein</fullName>
    </recommendedName>
</protein>
<keyword evidence="3" id="KW-1185">Reference proteome</keyword>
<reference evidence="2" key="1">
    <citation type="journal article" date="2009" name="Rice">
        <title>De Novo Next Generation Sequencing of Plant Genomes.</title>
        <authorList>
            <person name="Rounsley S."/>
            <person name="Marri P.R."/>
            <person name="Yu Y."/>
            <person name="He R."/>
            <person name="Sisneros N."/>
            <person name="Goicoechea J.L."/>
            <person name="Lee S.J."/>
            <person name="Angelova A."/>
            <person name="Kudrna D."/>
            <person name="Luo M."/>
            <person name="Affourtit J."/>
            <person name="Desany B."/>
            <person name="Knight J."/>
            <person name="Niazi F."/>
            <person name="Egholm M."/>
            <person name="Wing R.A."/>
        </authorList>
    </citation>
    <scope>NUCLEOTIDE SEQUENCE [LARGE SCALE GENOMIC DNA]</scope>
    <source>
        <strain evidence="2">cv. IRGC 105608</strain>
    </source>
</reference>
<dbReference type="Gramene" id="OBART06G24880.3">
    <property type="protein sequence ID" value="OBART06G24880.3"/>
    <property type="gene ID" value="OBART06G24880"/>
</dbReference>
<dbReference type="AlphaFoldDB" id="A0A0D3GJZ0"/>
<dbReference type="PANTHER" id="PTHR47846">
    <property type="entry name" value="OS06G0681300 PROTEIN-RELATED"/>
    <property type="match status" value="1"/>
</dbReference>